<name>A0A5J9UAL7_9POAL</name>
<feature type="chain" id="PRO_5023827562" evidence="2">
    <location>
        <begin position="26"/>
        <end position="125"/>
    </location>
</feature>
<reference evidence="3 4" key="1">
    <citation type="journal article" date="2019" name="Sci. Rep.">
        <title>A high-quality genome of Eragrostis curvula grass provides insights into Poaceae evolution and supports new strategies to enhance forage quality.</title>
        <authorList>
            <person name="Carballo J."/>
            <person name="Santos B.A.C.M."/>
            <person name="Zappacosta D."/>
            <person name="Garbus I."/>
            <person name="Selva J.P."/>
            <person name="Gallo C.A."/>
            <person name="Diaz A."/>
            <person name="Albertini E."/>
            <person name="Caccamo M."/>
            <person name="Echenique V."/>
        </authorList>
    </citation>
    <scope>NUCLEOTIDE SEQUENCE [LARGE SCALE GENOMIC DNA]</scope>
    <source>
        <strain evidence="4">cv. Victoria</strain>
        <tissue evidence="3">Leaf</tissue>
    </source>
</reference>
<feature type="region of interest" description="Disordered" evidence="1">
    <location>
        <begin position="104"/>
        <end position="125"/>
    </location>
</feature>
<accession>A0A5J9UAL7</accession>
<dbReference type="EMBL" id="RWGY01000026">
    <property type="protein sequence ID" value="TVU20772.1"/>
    <property type="molecule type" value="Genomic_DNA"/>
</dbReference>
<sequence>MLWHCNMSSFFLCDMVLAALTGIEAEAICESNSKHGLFALEPRYKIPNQEMEYRQGRSREPPKLGAVGPVDSTDLRFVGFGVRLDISVLDLLHTRRNQVDVISVGNSEGGQGGATTLQAESADYP</sequence>
<evidence type="ECO:0000313" key="3">
    <source>
        <dbReference type="EMBL" id="TVU20772.1"/>
    </source>
</evidence>
<comment type="caution">
    <text evidence="3">The sequence shown here is derived from an EMBL/GenBank/DDBJ whole genome shotgun (WGS) entry which is preliminary data.</text>
</comment>
<organism evidence="3 4">
    <name type="scientific">Eragrostis curvula</name>
    <name type="common">weeping love grass</name>
    <dbReference type="NCBI Taxonomy" id="38414"/>
    <lineage>
        <taxon>Eukaryota</taxon>
        <taxon>Viridiplantae</taxon>
        <taxon>Streptophyta</taxon>
        <taxon>Embryophyta</taxon>
        <taxon>Tracheophyta</taxon>
        <taxon>Spermatophyta</taxon>
        <taxon>Magnoliopsida</taxon>
        <taxon>Liliopsida</taxon>
        <taxon>Poales</taxon>
        <taxon>Poaceae</taxon>
        <taxon>PACMAD clade</taxon>
        <taxon>Chloridoideae</taxon>
        <taxon>Eragrostideae</taxon>
        <taxon>Eragrostidinae</taxon>
        <taxon>Eragrostis</taxon>
    </lineage>
</organism>
<evidence type="ECO:0000256" key="1">
    <source>
        <dbReference type="SAM" id="MobiDB-lite"/>
    </source>
</evidence>
<proteinExistence type="predicted"/>
<feature type="signal peptide" evidence="2">
    <location>
        <begin position="1"/>
        <end position="25"/>
    </location>
</feature>
<dbReference type="Gramene" id="TVU20772">
    <property type="protein sequence ID" value="TVU20772"/>
    <property type="gene ID" value="EJB05_30368"/>
</dbReference>
<dbReference type="Proteomes" id="UP000324897">
    <property type="component" value="Unassembled WGS sequence"/>
</dbReference>
<dbReference type="AlphaFoldDB" id="A0A5J9UAL7"/>
<keyword evidence="2" id="KW-0732">Signal</keyword>
<keyword evidence="4" id="KW-1185">Reference proteome</keyword>
<protein>
    <submittedName>
        <fullName evidence="3">Uncharacterized protein</fullName>
    </submittedName>
</protein>
<gene>
    <name evidence="3" type="ORF">EJB05_30368</name>
</gene>
<evidence type="ECO:0000256" key="2">
    <source>
        <dbReference type="SAM" id="SignalP"/>
    </source>
</evidence>
<evidence type="ECO:0000313" key="4">
    <source>
        <dbReference type="Proteomes" id="UP000324897"/>
    </source>
</evidence>